<sequence>MHIFVCCLVLLCLCTASTEATDVARENHERSGHGSQCEACPHTLSNTGNHHYHMNNNDRFVCIRKEGSFYTCDFDVGHCVQFLGKRRIFHGRNFLNVRHKSRSDMWALEDSVQCKNDCCNATLNQASASVPPSLPTTSIVTSTAPPEILKVRLVDGLSALEGRVEVYHNGQWGTVCDDSWDDNDARVVCRMLGYSGVHATHTSKARYGSGHGPIWLDETQCSGTETNLGQCNFVPYGHGDCDHTEDAGVVCQAAVTTTTTTTTTPTSVSHGSLKVRLVDGPSAREGRVEVLHNGVWGTVCDDNWSDADAKVVCRMLGYSTNLATHTSKARYGSGHGPIWLDETQCSGTETNLGQCNSVPYGHGDCDHTEDAGVICQDLTSSTAKTSTVSSTTTTTTASTTTSTMTTTATTSTTITPTKSATAAKTSRHWIALGGAVVG</sequence>
<gene>
    <name evidence="6" type="ORF">KP79_PYT21750</name>
</gene>
<proteinExistence type="predicted"/>
<evidence type="ECO:0000256" key="2">
    <source>
        <dbReference type="ARBA" id="ARBA00023180"/>
    </source>
</evidence>
<dbReference type="Gene3D" id="3.10.250.10">
    <property type="entry name" value="SRCR-like domain"/>
    <property type="match status" value="2"/>
</dbReference>
<evidence type="ECO:0000256" key="4">
    <source>
        <dbReference type="SAM" id="SignalP"/>
    </source>
</evidence>
<dbReference type="PROSITE" id="PS50287">
    <property type="entry name" value="SRCR_2"/>
    <property type="match status" value="2"/>
</dbReference>
<evidence type="ECO:0000256" key="1">
    <source>
        <dbReference type="ARBA" id="ARBA00023157"/>
    </source>
</evidence>
<comment type="caution">
    <text evidence="6">The sequence shown here is derived from an EMBL/GenBank/DDBJ whole genome shotgun (WGS) entry which is preliminary data.</text>
</comment>
<dbReference type="OrthoDB" id="6286334at2759"/>
<evidence type="ECO:0000256" key="3">
    <source>
        <dbReference type="PROSITE-ProRule" id="PRU00196"/>
    </source>
</evidence>
<feature type="disulfide bond" evidence="3">
    <location>
        <begin position="221"/>
        <end position="231"/>
    </location>
</feature>
<protein>
    <submittedName>
        <fullName evidence="6">Deleted in malignant brain tumors 1 protein</fullName>
    </submittedName>
</protein>
<name>A0A210PTP8_MIZYE</name>
<feature type="domain" description="SRCR" evidence="5">
    <location>
        <begin position="151"/>
        <end position="252"/>
    </location>
</feature>
<dbReference type="PANTHER" id="PTHR48071:SF18">
    <property type="entry name" value="DELETED IN MALIGNANT BRAIN TUMORS 1 PROTEIN-RELATED"/>
    <property type="match status" value="1"/>
</dbReference>
<dbReference type="AlphaFoldDB" id="A0A210PTP8"/>
<dbReference type="FunFam" id="3.10.250.10:FF:000011">
    <property type="entry name" value="Scavenger receptor class A member 5"/>
    <property type="match status" value="2"/>
</dbReference>
<dbReference type="PROSITE" id="PS00420">
    <property type="entry name" value="SRCR_1"/>
    <property type="match status" value="2"/>
</dbReference>
<keyword evidence="1 3" id="KW-1015">Disulfide bond</keyword>
<dbReference type="PRINTS" id="PR00258">
    <property type="entry name" value="SPERACTRCPTR"/>
</dbReference>
<dbReference type="InterPro" id="IPR001190">
    <property type="entry name" value="SRCR"/>
</dbReference>
<keyword evidence="2" id="KW-0325">Glycoprotein</keyword>
<dbReference type="STRING" id="6573.A0A210PTP8"/>
<evidence type="ECO:0000313" key="6">
    <source>
        <dbReference type="EMBL" id="OWF39826.1"/>
    </source>
</evidence>
<dbReference type="SUPFAM" id="SSF56487">
    <property type="entry name" value="SRCR-like"/>
    <property type="match status" value="2"/>
</dbReference>
<reference evidence="6 7" key="1">
    <citation type="journal article" date="2017" name="Nat. Ecol. Evol.">
        <title>Scallop genome provides insights into evolution of bilaterian karyotype and development.</title>
        <authorList>
            <person name="Wang S."/>
            <person name="Zhang J."/>
            <person name="Jiao W."/>
            <person name="Li J."/>
            <person name="Xun X."/>
            <person name="Sun Y."/>
            <person name="Guo X."/>
            <person name="Huan P."/>
            <person name="Dong B."/>
            <person name="Zhang L."/>
            <person name="Hu X."/>
            <person name="Sun X."/>
            <person name="Wang J."/>
            <person name="Zhao C."/>
            <person name="Wang Y."/>
            <person name="Wang D."/>
            <person name="Huang X."/>
            <person name="Wang R."/>
            <person name="Lv J."/>
            <person name="Li Y."/>
            <person name="Zhang Z."/>
            <person name="Liu B."/>
            <person name="Lu W."/>
            <person name="Hui Y."/>
            <person name="Liang J."/>
            <person name="Zhou Z."/>
            <person name="Hou R."/>
            <person name="Li X."/>
            <person name="Liu Y."/>
            <person name="Li H."/>
            <person name="Ning X."/>
            <person name="Lin Y."/>
            <person name="Zhao L."/>
            <person name="Xing Q."/>
            <person name="Dou J."/>
            <person name="Li Y."/>
            <person name="Mao J."/>
            <person name="Guo H."/>
            <person name="Dou H."/>
            <person name="Li T."/>
            <person name="Mu C."/>
            <person name="Jiang W."/>
            <person name="Fu Q."/>
            <person name="Fu X."/>
            <person name="Miao Y."/>
            <person name="Liu J."/>
            <person name="Yu Q."/>
            <person name="Li R."/>
            <person name="Liao H."/>
            <person name="Li X."/>
            <person name="Kong Y."/>
            <person name="Jiang Z."/>
            <person name="Chourrout D."/>
            <person name="Li R."/>
            <person name="Bao Z."/>
        </authorList>
    </citation>
    <scope>NUCLEOTIDE SEQUENCE [LARGE SCALE GENOMIC DNA]</scope>
    <source>
        <strain evidence="6 7">PY_sf001</strain>
    </source>
</reference>
<dbReference type="SMART" id="SM00202">
    <property type="entry name" value="SR"/>
    <property type="match status" value="2"/>
</dbReference>
<dbReference type="Proteomes" id="UP000242188">
    <property type="component" value="Unassembled WGS sequence"/>
</dbReference>
<accession>A0A210PTP8</accession>
<feature type="chain" id="PRO_5012803922" evidence="4">
    <location>
        <begin position="21"/>
        <end position="438"/>
    </location>
</feature>
<dbReference type="GO" id="GO:0016020">
    <property type="term" value="C:membrane"/>
    <property type="evidence" value="ECO:0007669"/>
    <property type="project" value="InterPro"/>
</dbReference>
<dbReference type="EMBL" id="NEDP02005506">
    <property type="protein sequence ID" value="OWF39826.1"/>
    <property type="molecule type" value="Genomic_DNA"/>
</dbReference>
<keyword evidence="7" id="KW-1185">Reference proteome</keyword>
<dbReference type="InterPro" id="IPR036772">
    <property type="entry name" value="SRCR-like_dom_sf"/>
</dbReference>
<keyword evidence="4" id="KW-0732">Signal</keyword>
<evidence type="ECO:0000259" key="5">
    <source>
        <dbReference type="PROSITE" id="PS50287"/>
    </source>
</evidence>
<dbReference type="PANTHER" id="PTHR48071">
    <property type="entry name" value="SRCR DOMAIN-CONTAINING PROTEIN"/>
    <property type="match status" value="1"/>
</dbReference>
<feature type="disulfide bond" evidence="3">
    <location>
        <begin position="345"/>
        <end position="355"/>
    </location>
</feature>
<feature type="domain" description="SRCR" evidence="5">
    <location>
        <begin position="275"/>
        <end position="376"/>
    </location>
</feature>
<comment type="caution">
    <text evidence="3">Lacks conserved residue(s) required for the propagation of feature annotation.</text>
</comment>
<evidence type="ECO:0000313" key="7">
    <source>
        <dbReference type="Proteomes" id="UP000242188"/>
    </source>
</evidence>
<dbReference type="Pfam" id="PF00530">
    <property type="entry name" value="SRCR"/>
    <property type="match status" value="2"/>
</dbReference>
<organism evidence="6 7">
    <name type="scientific">Mizuhopecten yessoensis</name>
    <name type="common">Japanese scallop</name>
    <name type="synonym">Patinopecten yessoensis</name>
    <dbReference type="NCBI Taxonomy" id="6573"/>
    <lineage>
        <taxon>Eukaryota</taxon>
        <taxon>Metazoa</taxon>
        <taxon>Spiralia</taxon>
        <taxon>Lophotrochozoa</taxon>
        <taxon>Mollusca</taxon>
        <taxon>Bivalvia</taxon>
        <taxon>Autobranchia</taxon>
        <taxon>Pteriomorphia</taxon>
        <taxon>Pectinida</taxon>
        <taxon>Pectinoidea</taxon>
        <taxon>Pectinidae</taxon>
        <taxon>Mizuhopecten</taxon>
    </lineage>
</organism>
<feature type="signal peptide" evidence="4">
    <location>
        <begin position="1"/>
        <end position="20"/>
    </location>
</feature>